<dbReference type="EMBL" id="CACRSM010000003">
    <property type="protein sequence ID" value="VYT09583.1"/>
    <property type="molecule type" value="Genomic_DNA"/>
</dbReference>
<protein>
    <submittedName>
        <fullName evidence="1">Uncharacterized protein</fullName>
    </submittedName>
</protein>
<evidence type="ECO:0000313" key="1">
    <source>
        <dbReference type="EMBL" id="VYT09583.1"/>
    </source>
</evidence>
<reference evidence="1" key="1">
    <citation type="submission" date="2019-11" db="EMBL/GenBank/DDBJ databases">
        <authorList>
            <person name="Feng L."/>
        </authorList>
    </citation>
    <scope>NUCLEOTIDE SEQUENCE</scope>
    <source>
        <strain evidence="1">AodontolyticusLFYP35</strain>
    </source>
</reference>
<gene>
    <name evidence="1" type="ORF">AOLFYP35_01516</name>
</gene>
<proteinExistence type="predicted"/>
<dbReference type="AlphaFoldDB" id="A0A6N2TYK4"/>
<organism evidence="1">
    <name type="scientific">Schaalia odontolytica</name>
    <dbReference type="NCBI Taxonomy" id="1660"/>
    <lineage>
        <taxon>Bacteria</taxon>
        <taxon>Bacillati</taxon>
        <taxon>Actinomycetota</taxon>
        <taxon>Actinomycetes</taxon>
        <taxon>Actinomycetales</taxon>
        <taxon>Actinomycetaceae</taxon>
        <taxon>Schaalia</taxon>
    </lineage>
</organism>
<name>A0A6N2TYK4_9ACTO</name>
<sequence length="53" mass="5827">MIRASFVKAKDGALLRKSQESKETKNNCAACITIEAVKSDVTLSVSWLEGELR</sequence>
<accession>A0A6N2TYK4</accession>